<feature type="region of interest" description="Disordered" evidence="1">
    <location>
        <begin position="54"/>
        <end position="79"/>
    </location>
</feature>
<accession>A0A183HSA3</accession>
<dbReference type="AlphaFoldDB" id="A0A183HSA3"/>
<dbReference type="EMBL" id="UZAJ01013743">
    <property type="protein sequence ID" value="VDO67911.1"/>
    <property type="molecule type" value="Genomic_DNA"/>
</dbReference>
<feature type="compositionally biased region" description="Basic and acidic residues" evidence="1">
    <location>
        <begin position="14"/>
        <end position="26"/>
    </location>
</feature>
<dbReference type="Proteomes" id="UP000267606">
    <property type="component" value="Unassembled WGS sequence"/>
</dbReference>
<feature type="compositionally biased region" description="Polar residues" evidence="1">
    <location>
        <begin position="27"/>
        <end position="39"/>
    </location>
</feature>
<feature type="region of interest" description="Disordered" evidence="1">
    <location>
        <begin position="1"/>
        <end position="39"/>
    </location>
</feature>
<proteinExistence type="predicted"/>
<evidence type="ECO:0000313" key="2">
    <source>
        <dbReference type="EMBL" id="VDO67911.1"/>
    </source>
</evidence>
<protein>
    <submittedName>
        <fullName evidence="2 4">Uncharacterized protein</fullName>
    </submittedName>
</protein>
<organism evidence="4">
    <name type="scientific">Onchocerca flexuosa</name>
    <dbReference type="NCBI Taxonomy" id="387005"/>
    <lineage>
        <taxon>Eukaryota</taxon>
        <taxon>Metazoa</taxon>
        <taxon>Ecdysozoa</taxon>
        <taxon>Nematoda</taxon>
        <taxon>Chromadorea</taxon>
        <taxon>Rhabditida</taxon>
        <taxon>Spirurina</taxon>
        <taxon>Spiruromorpha</taxon>
        <taxon>Filarioidea</taxon>
        <taxon>Onchocercidae</taxon>
        <taxon>Onchocerca</taxon>
    </lineage>
</organism>
<gene>
    <name evidence="2" type="ORF">OFLC_LOCUS10362</name>
</gene>
<dbReference type="WBParaSite" id="OFLC_0001036401-mRNA-1">
    <property type="protein sequence ID" value="OFLC_0001036401-mRNA-1"/>
    <property type="gene ID" value="OFLC_0001036401"/>
</dbReference>
<sequence>MPSSAEAPVPPPRLKKEATKSHEKQNSEISSHPSMPRRNQFNIRDMMLKPLKSCKQKGRDPLGDAIEMESDRTGNVSDTRSQVKLIGRIRRYLPLVQDRGDSPVIEGNLNFMLVC</sequence>
<reference evidence="4" key="1">
    <citation type="submission" date="2016-06" db="UniProtKB">
        <authorList>
            <consortium name="WormBaseParasite"/>
        </authorList>
    </citation>
    <scope>IDENTIFICATION</scope>
</reference>
<evidence type="ECO:0000256" key="1">
    <source>
        <dbReference type="SAM" id="MobiDB-lite"/>
    </source>
</evidence>
<evidence type="ECO:0000313" key="3">
    <source>
        <dbReference type="Proteomes" id="UP000267606"/>
    </source>
</evidence>
<reference evidence="2 3" key="2">
    <citation type="submission" date="2018-11" db="EMBL/GenBank/DDBJ databases">
        <authorList>
            <consortium name="Pathogen Informatics"/>
        </authorList>
    </citation>
    <scope>NUCLEOTIDE SEQUENCE [LARGE SCALE GENOMIC DNA]</scope>
</reference>
<keyword evidence="3" id="KW-1185">Reference proteome</keyword>
<evidence type="ECO:0000313" key="4">
    <source>
        <dbReference type="WBParaSite" id="OFLC_0001036401-mRNA-1"/>
    </source>
</evidence>
<name>A0A183HSA3_9BILA</name>